<evidence type="ECO:0000256" key="1">
    <source>
        <dbReference type="ARBA" id="ARBA00022553"/>
    </source>
</evidence>
<dbReference type="InterPro" id="IPR001789">
    <property type="entry name" value="Sig_transdc_resp-reg_receiver"/>
</dbReference>
<feature type="modified residue" description="4-aspartylphosphate" evidence="3">
    <location>
        <position position="52"/>
    </location>
</feature>
<evidence type="ECO:0000313" key="6">
    <source>
        <dbReference type="Proteomes" id="UP000621799"/>
    </source>
</evidence>
<organism evidence="5 6">
    <name type="scientific">Zarconia navalis LEGE 11467</name>
    <dbReference type="NCBI Taxonomy" id="1828826"/>
    <lineage>
        <taxon>Bacteria</taxon>
        <taxon>Bacillati</taxon>
        <taxon>Cyanobacteriota</taxon>
        <taxon>Cyanophyceae</taxon>
        <taxon>Oscillatoriophycideae</taxon>
        <taxon>Oscillatoriales</taxon>
        <taxon>Oscillatoriales incertae sedis</taxon>
        <taxon>Zarconia</taxon>
        <taxon>Zarconia navalis</taxon>
    </lineage>
</organism>
<dbReference type="RefSeq" id="WP_264320228.1">
    <property type="nucleotide sequence ID" value="NZ_JADEXN010000045.1"/>
</dbReference>
<dbReference type="Proteomes" id="UP000621799">
    <property type="component" value="Unassembled WGS sequence"/>
</dbReference>
<protein>
    <submittedName>
        <fullName evidence="5">Response regulator</fullName>
    </submittedName>
</protein>
<dbReference type="InterPro" id="IPR050595">
    <property type="entry name" value="Bact_response_regulator"/>
</dbReference>
<evidence type="ECO:0000256" key="2">
    <source>
        <dbReference type="ARBA" id="ARBA00023012"/>
    </source>
</evidence>
<evidence type="ECO:0000313" key="5">
    <source>
        <dbReference type="EMBL" id="MBE9039971.1"/>
    </source>
</evidence>
<dbReference type="PROSITE" id="PS50110">
    <property type="entry name" value="RESPONSE_REGULATORY"/>
    <property type="match status" value="1"/>
</dbReference>
<dbReference type="EMBL" id="JADEXN010000045">
    <property type="protein sequence ID" value="MBE9039971.1"/>
    <property type="molecule type" value="Genomic_DNA"/>
</dbReference>
<evidence type="ECO:0000259" key="4">
    <source>
        <dbReference type="PROSITE" id="PS50110"/>
    </source>
</evidence>
<keyword evidence="2" id="KW-0902">Two-component regulatory system</keyword>
<comment type="caution">
    <text evidence="5">The sequence shown here is derived from an EMBL/GenBank/DDBJ whole genome shotgun (WGS) entry which is preliminary data.</text>
</comment>
<feature type="domain" description="Response regulatory" evidence="4">
    <location>
        <begin position="3"/>
        <end position="119"/>
    </location>
</feature>
<dbReference type="AlphaFoldDB" id="A0A928Z8L6"/>
<reference evidence="5" key="1">
    <citation type="submission" date="2020-10" db="EMBL/GenBank/DDBJ databases">
        <authorList>
            <person name="Castelo-Branco R."/>
            <person name="Eusebio N."/>
            <person name="Adriana R."/>
            <person name="Vieira A."/>
            <person name="Brugerolle De Fraissinette N."/>
            <person name="Rezende De Castro R."/>
            <person name="Schneider M.P."/>
            <person name="Vasconcelos V."/>
            <person name="Leao P.N."/>
        </authorList>
    </citation>
    <scope>NUCLEOTIDE SEQUENCE</scope>
    <source>
        <strain evidence="5">LEGE 11467</strain>
    </source>
</reference>
<dbReference type="SMART" id="SM00448">
    <property type="entry name" value="REC"/>
    <property type="match status" value="1"/>
</dbReference>
<name>A0A928Z8L6_9CYAN</name>
<dbReference type="SUPFAM" id="SSF52172">
    <property type="entry name" value="CheY-like"/>
    <property type="match status" value="1"/>
</dbReference>
<gene>
    <name evidence="5" type="ORF">IQ235_04085</name>
</gene>
<dbReference type="InterPro" id="IPR011006">
    <property type="entry name" value="CheY-like_superfamily"/>
</dbReference>
<dbReference type="PANTHER" id="PTHR44591">
    <property type="entry name" value="STRESS RESPONSE REGULATOR PROTEIN 1"/>
    <property type="match status" value="1"/>
</dbReference>
<keyword evidence="6" id="KW-1185">Reference proteome</keyword>
<dbReference type="PANTHER" id="PTHR44591:SF14">
    <property type="entry name" value="PROTEIN PILG"/>
    <property type="match status" value="1"/>
</dbReference>
<keyword evidence="1 3" id="KW-0597">Phosphoprotein</keyword>
<dbReference type="Pfam" id="PF00072">
    <property type="entry name" value="Response_reg"/>
    <property type="match status" value="1"/>
</dbReference>
<dbReference type="Gene3D" id="3.40.50.2300">
    <property type="match status" value="1"/>
</dbReference>
<accession>A0A928Z8L6</accession>
<dbReference type="GO" id="GO:0000160">
    <property type="term" value="P:phosphorelay signal transduction system"/>
    <property type="evidence" value="ECO:0007669"/>
    <property type="project" value="UniProtKB-KW"/>
</dbReference>
<sequence length="140" mass="15816">MTTVMVIEDSLAQRELISHIINRGGWKVTKFSDGIEALRSLNSQLPDLILLDVVMPRMNGYEVCRRLKKNQTTKNIPIILCSSKGHQSDRYWAMKQGADAYLVKPFHPIELLKTVKINLERASNPKLASVMNGLSYCQTA</sequence>
<proteinExistence type="predicted"/>
<evidence type="ECO:0000256" key="3">
    <source>
        <dbReference type="PROSITE-ProRule" id="PRU00169"/>
    </source>
</evidence>